<accession>A0ACC3TJD7</accession>
<protein>
    <submittedName>
        <fullName evidence="1">Vps5 C terminal like-domain-containing protein</fullName>
    </submittedName>
</protein>
<sequence>MDADDLGASQWDDVATPRPVAASVSPTASPPLDNNPFSPPPTTESLPDELLSAEPEPDGSTPAEEGQPQSETSPSKKQQPTASYATVSATASRARALRMARSRKSSLPAGAIAPESLTPERLAHSVVFENIDPVANPLGPLENDNIPEEIKEEETNGGIEVPSEYANERGIQSAAESAAAAAAAAANPGASWNQPTTSSGSGQKHIPVEQAANPTFDISVGDPIKVGELTSAHTVYNVRTRTSSKAFRYSDFTVTRRYRDFRWLYHQLNNNNPGIIVPTPPEKQAVGRFDESFVEGRRAALEKMLNKIARHPVLQHDPDLKMFLETDTLSSDIKIRERLTAAQNDAKGGGGIMGSLGGAFQFTGKFVETDEWFVDKRAYIEALELQLKALSRALDTVIVQRKDLADTTSDFANALTLLGEVELSRPLASAINGLADVEQRIRDLHERQGLQDMLTLGDTIDEYVRLIESIKSVFGQRQKSYLSWQTAEQELAKKQQYLARVMRQGKTLPERLGTMQEEVAEYERKVYSLRIAFDDICKTIKTEFDNFQKEKIEDFRSSVETYLESAVESQKEAIEMWETFYDRQGFGTPEPQQA</sequence>
<gene>
    <name evidence="1" type="ORF">V1517DRAFT_279213</name>
</gene>
<evidence type="ECO:0000313" key="2">
    <source>
        <dbReference type="Proteomes" id="UP001489719"/>
    </source>
</evidence>
<dbReference type="EMBL" id="MU970116">
    <property type="protein sequence ID" value="KAK9320790.1"/>
    <property type="molecule type" value="Genomic_DNA"/>
</dbReference>
<keyword evidence="2" id="KW-1185">Reference proteome</keyword>
<organism evidence="1 2">
    <name type="scientific">Lipomyces orientalis</name>
    <dbReference type="NCBI Taxonomy" id="1233043"/>
    <lineage>
        <taxon>Eukaryota</taxon>
        <taxon>Fungi</taxon>
        <taxon>Dikarya</taxon>
        <taxon>Ascomycota</taxon>
        <taxon>Saccharomycotina</taxon>
        <taxon>Lipomycetes</taxon>
        <taxon>Lipomycetales</taxon>
        <taxon>Lipomycetaceae</taxon>
        <taxon>Lipomyces</taxon>
    </lineage>
</organism>
<reference evidence="2" key="1">
    <citation type="journal article" date="2024" name="Front. Bioeng. Biotechnol.">
        <title>Genome-scale model development and genomic sequencing of the oleaginous clade Lipomyces.</title>
        <authorList>
            <person name="Czajka J.J."/>
            <person name="Han Y."/>
            <person name="Kim J."/>
            <person name="Mondo S.J."/>
            <person name="Hofstad B.A."/>
            <person name="Robles A."/>
            <person name="Haridas S."/>
            <person name="Riley R."/>
            <person name="LaButti K."/>
            <person name="Pangilinan J."/>
            <person name="Andreopoulos W."/>
            <person name="Lipzen A."/>
            <person name="Yan J."/>
            <person name="Wang M."/>
            <person name="Ng V."/>
            <person name="Grigoriev I.V."/>
            <person name="Spatafora J.W."/>
            <person name="Magnuson J.K."/>
            <person name="Baker S.E."/>
            <person name="Pomraning K.R."/>
        </authorList>
    </citation>
    <scope>NUCLEOTIDE SEQUENCE [LARGE SCALE GENOMIC DNA]</scope>
    <source>
        <strain evidence="2">CBS 10300</strain>
    </source>
</reference>
<dbReference type="Proteomes" id="UP001489719">
    <property type="component" value="Unassembled WGS sequence"/>
</dbReference>
<evidence type="ECO:0000313" key="1">
    <source>
        <dbReference type="EMBL" id="KAK9320790.1"/>
    </source>
</evidence>
<comment type="caution">
    <text evidence="1">The sequence shown here is derived from an EMBL/GenBank/DDBJ whole genome shotgun (WGS) entry which is preliminary data.</text>
</comment>
<proteinExistence type="predicted"/>
<name>A0ACC3TJD7_9ASCO</name>